<evidence type="ECO:0000313" key="10">
    <source>
        <dbReference type="Proteomes" id="UP000035682"/>
    </source>
</evidence>
<name>A0A090KV25_STRRB</name>
<evidence type="ECO:0000313" key="12">
    <source>
        <dbReference type="WormBase" id="SRAE_0000037700"/>
    </source>
</evidence>
<keyword evidence="2" id="KW-0479">Metal-binding</keyword>
<dbReference type="EMBL" id="LN609406">
    <property type="protein sequence ID" value="CEF61251.1"/>
    <property type="molecule type" value="Genomic_DNA"/>
</dbReference>
<feature type="compositionally biased region" description="Low complexity" evidence="7">
    <location>
        <begin position="299"/>
        <end position="311"/>
    </location>
</feature>
<dbReference type="GO" id="GO:0008270">
    <property type="term" value="F:zinc ion binding"/>
    <property type="evidence" value="ECO:0007669"/>
    <property type="project" value="UniProtKB-KW"/>
</dbReference>
<evidence type="ECO:0000256" key="4">
    <source>
        <dbReference type="ARBA" id="ARBA00022771"/>
    </source>
</evidence>
<feature type="compositionally biased region" description="Basic and acidic residues" evidence="7">
    <location>
        <begin position="612"/>
        <end position="633"/>
    </location>
</feature>
<evidence type="ECO:0000256" key="3">
    <source>
        <dbReference type="ARBA" id="ARBA00022737"/>
    </source>
</evidence>
<dbReference type="PANTHER" id="PTHR24406">
    <property type="entry name" value="TRANSCRIPTIONAL REPRESSOR CTCFL-RELATED"/>
    <property type="match status" value="1"/>
</dbReference>
<evidence type="ECO:0000256" key="6">
    <source>
        <dbReference type="ARBA" id="ARBA00023242"/>
    </source>
</evidence>
<evidence type="ECO:0000313" key="9">
    <source>
        <dbReference type="EMBL" id="CEF61251.1"/>
    </source>
</evidence>
<dbReference type="SMART" id="SM00355">
    <property type="entry name" value="ZnF_C2H2"/>
    <property type="match status" value="4"/>
</dbReference>
<dbReference type="WormBase" id="SRAE_0000037700">
    <property type="protein sequence ID" value="SRP03128"/>
    <property type="gene ID" value="WBGene00256121"/>
</dbReference>
<evidence type="ECO:0000256" key="7">
    <source>
        <dbReference type="SAM" id="MobiDB-lite"/>
    </source>
</evidence>
<gene>
    <name evidence="9 11 12" type="ORF">SRAE_0000037700</name>
</gene>
<dbReference type="AlphaFoldDB" id="A0A090KV25"/>
<organism evidence="9">
    <name type="scientific">Strongyloides ratti</name>
    <name type="common">Parasitic roundworm</name>
    <dbReference type="NCBI Taxonomy" id="34506"/>
    <lineage>
        <taxon>Eukaryota</taxon>
        <taxon>Metazoa</taxon>
        <taxon>Ecdysozoa</taxon>
        <taxon>Nematoda</taxon>
        <taxon>Chromadorea</taxon>
        <taxon>Rhabditida</taxon>
        <taxon>Tylenchina</taxon>
        <taxon>Panagrolaimomorpha</taxon>
        <taxon>Strongyloidoidea</taxon>
        <taxon>Strongyloididae</taxon>
        <taxon>Strongyloides</taxon>
    </lineage>
</organism>
<comment type="subcellular location">
    <subcellularLocation>
        <location evidence="1">Nucleus</location>
    </subcellularLocation>
</comment>
<keyword evidence="6" id="KW-0539">Nucleus</keyword>
<feature type="region of interest" description="Disordered" evidence="7">
    <location>
        <begin position="292"/>
        <end position="311"/>
    </location>
</feature>
<dbReference type="WBParaSite" id="SRAE_0000037700.1">
    <property type="protein sequence ID" value="SRAE_0000037700.1"/>
    <property type="gene ID" value="WBGene00256121"/>
</dbReference>
<evidence type="ECO:0000259" key="8">
    <source>
        <dbReference type="SMART" id="SM00355"/>
    </source>
</evidence>
<dbReference type="CTD" id="36373619"/>
<keyword evidence="3" id="KW-0677">Repeat</keyword>
<keyword evidence="4" id="KW-0863">Zinc-finger</keyword>
<dbReference type="Gene3D" id="3.30.160.60">
    <property type="entry name" value="Classic Zinc Finger"/>
    <property type="match status" value="1"/>
</dbReference>
<feature type="domain" description="C2H2-type" evidence="8">
    <location>
        <begin position="140"/>
        <end position="163"/>
    </location>
</feature>
<proteinExistence type="predicted"/>
<evidence type="ECO:0000313" key="11">
    <source>
        <dbReference type="WBParaSite" id="SRAE_0000037700.1"/>
    </source>
</evidence>
<evidence type="ECO:0000256" key="5">
    <source>
        <dbReference type="ARBA" id="ARBA00022833"/>
    </source>
</evidence>
<accession>A0A090KV25</accession>
<dbReference type="InterPro" id="IPR050888">
    <property type="entry name" value="ZnF_C2H2-type_TF"/>
</dbReference>
<keyword evidence="5" id="KW-0862">Zinc</keyword>
<feature type="domain" description="C2H2-type" evidence="8">
    <location>
        <begin position="383"/>
        <end position="408"/>
    </location>
</feature>
<evidence type="ECO:0000256" key="1">
    <source>
        <dbReference type="ARBA" id="ARBA00004123"/>
    </source>
</evidence>
<reference evidence="10" key="2">
    <citation type="submission" date="2014-09" db="EMBL/GenBank/DDBJ databases">
        <authorList>
            <person name="Martin A.A."/>
        </authorList>
    </citation>
    <scope>NUCLEOTIDE SEQUENCE</scope>
    <source>
        <strain evidence="10">ED321</strain>
    </source>
</reference>
<dbReference type="RefSeq" id="XP_024500460.1">
    <property type="nucleotide sequence ID" value="XM_024646261.1"/>
</dbReference>
<protein>
    <submittedName>
        <fullName evidence="9 11">Zinc finger, C2H2-like domain-containing protein</fullName>
    </submittedName>
</protein>
<reference evidence="11" key="3">
    <citation type="submission" date="2020-12" db="UniProtKB">
        <authorList>
            <consortium name="WormBaseParasite"/>
        </authorList>
    </citation>
    <scope>IDENTIFICATION</scope>
</reference>
<keyword evidence="10" id="KW-1185">Reference proteome</keyword>
<dbReference type="Proteomes" id="UP000035682">
    <property type="component" value="Unplaced"/>
</dbReference>
<dbReference type="InterPro" id="IPR013087">
    <property type="entry name" value="Znf_C2H2_type"/>
</dbReference>
<dbReference type="OrthoDB" id="5844122at2759"/>
<dbReference type="GeneID" id="36373619"/>
<dbReference type="GO" id="GO:0005634">
    <property type="term" value="C:nucleus"/>
    <property type="evidence" value="ECO:0007669"/>
    <property type="project" value="UniProtKB-SubCell"/>
</dbReference>
<sequence length="651" mass="74865">MNIPLNLKSDFNNSSTSNNTNDSSFILPRLFTSLISNNFIKKENNGNSIDINNFFNNKDNKKVNHIDKEVNFFNIWDKALSQVPLKNINGFSSLKESYLDTGVNGITFVDLICTECGVVKKTTEDLEIHIKTEHLNWHPFQCPLCDIKRASDNQMREHLYSSHKKKSNEVKLFYIDNSEAKRVLQVMLDKSFYSFIEKNKNNVDGVSMVKETNHSPKNNYILKNQKEISKQLKGNDNMSLGNSIYMENLITKINEILNSSNSNVINNLMLSKVNNNNLKFDNLINQLVKSTNNNRNIPSKSMETSTSNSSNQSLLNNIFSTHFKLPSTEPTSESKDEEITRRQKMLKKRVLGLCKRCKKPITAGSRQIHIFYHMAKEYSQYRFRCKHDGCTIAHYRKDQLESHHLKVHGEINIDMIEDRSSELQDACQELSMQLLGTCNNNPGPSAFEAQVIYDKQQEEAANRVPRKRQKLSENINILDNEKKINENFGDSLKDMLECNLCQKKILSRIKGFHVLWHLGKEKGIPRYACKLCDFKHDRAVNVHRHTWMVHEVSNACEDMIVKHSDDMRAMSEACFGIVAISLNNDDNHNTNQRITPFSKLSGEMLLEMLKKEKNDTTVTDDKHSLCNEKKDSSNDDDEFEENGSINSPLSE</sequence>
<feature type="domain" description="C2H2-type" evidence="8">
    <location>
        <begin position="527"/>
        <end position="550"/>
    </location>
</feature>
<reference evidence="9" key="1">
    <citation type="submission" date="2014-09" db="EMBL/GenBank/DDBJ databases">
        <authorList>
            <person name="Aslett A.Martin."/>
        </authorList>
    </citation>
    <scope>NUCLEOTIDE SEQUENCE</scope>
    <source>
        <strain evidence="9">ED321 Heterogonic</strain>
    </source>
</reference>
<feature type="region of interest" description="Disordered" evidence="7">
    <location>
        <begin position="612"/>
        <end position="651"/>
    </location>
</feature>
<evidence type="ECO:0000256" key="2">
    <source>
        <dbReference type="ARBA" id="ARBA00022723"/>
    </source>
</evidence>
<feature type="domain" description="C2H2-type" evidence="8">
    <location>
        <begin position="111"/>
        <end position="134"/>
    </location>
</feature>